<proteinExistence type="predicted"/>
<organism evidence="3 4">
    <name type="scientific">Klebsiella pneumoniae</name>
    <dbReference type="NCBI Taxonomy" id="573"/>
    <lineage>
        <taxon>Bacteria</taxon>
        <taxon>Pseudomonadati</taxon>
        <taxon>Pseudomonadota</taxon>
        <taxon>Gammaproteobacteria</taxon>
        <taxon>Enterobacterales</taxon>
        <taxon>Enterobacteriaceae</taxon>
        <taxon>Klebsiella/Raoultella group</taxon>
        <taxon>Klebsiella</taxon>
        <taxon>Klebsiella pneumoniae complex</taxon>
    </lineage>
</organism>
<feature type="region of interest" description="Disordered" evidence="1">
    <location>
        <begin position="55"/>
        <end position="85"/>
    </location>
</feature>
<dbReference type="Pfam" id="PF12168">
    <property type="entry name" value="DNA_pol3_tau_4"/>
    <property type="match status" value="1"/>
</dbReference>
<feature type="domain" description="DNA polymerase III subunit tau DnaB-binding" evidence="2">
    <location>
        <begin position="3"/>
        <end position="57"/>
    </location>
</feature>
<evidence type="ECO:0000313" key="4">
    <source>
        <dbReference type="Proteomes" id="UP000655094"/>
    </source>
</evidence>
<sequence>MNNAALERLSSITERVRARPAAAALEQAPAKKEAYRWKATTVVEETKVEVATPKALKRRWSMRRRRSWRPSSPKKRSSATAGRRK</sequence>
<dbReference type="Proteomes" id="UP000655094">
    <property type="component" value="Unassembled WGS sequence"/>
</dbReference>
<comment type="caution">
    <text evidence="3">The sequence shown here is derived from an EMBL/GenBank/DDBJ whole genome shotgun (WGS) entry which is preliminary data.</text>
</comment>
<accession>A0A919HTY1</accession>
<gene>
    <name evidence="3" type="ORF">KPZU09_34130</name>
</gene>
<evidence type="ECO:0000256" key="1">
    <source>
        <dbReference type="SAM" id="MobiDB-lite"/>
    </source>
</evidence>
<reference evidence="3" key="1">
    <citation type="submission" date="2020-10" db="EMBL/GenBank/DDBJ databases">
        <title>Genome Sequence of ESBL Producing Zambian Clinical Strains.</title>
        <authorList>
            <person name="Shawa M."/>
            <person name="Furuta Y."/>
            <person name="Simbotwe M."/>
            <person name="Mulenga E."/>
            <person name="Mubanga M."/>
            <person name="Mulenga G."/>
            <person name="Kaile C."/>
            <person name="Zorigt T."/>
            <person name="Hang'ombe B."/>
            <person name="Higashi H."/>
        </authorList>
    </citation>
    <scope>NUCLEOTIDE SEQUENCE</scope>
    <source>
        <strain evidence="3">Zam_UTH_09</strain>
    </source>
</reference>
<dbReference type="AlphaFoldDB" id="A0A919HTY1"/>
<evidence type="ECO:0000259" key="2">
    <source>
        <dbReference type="Pfam" id="PF12168"/>
    </source>
</evidence>
<name>A0A919HTY1_KLEPN</name>
<protein>
    <recommendedName>
        <fullName evidence="2">DNA polymerase III subunit tau DnaB-binding domain-containing protein</fullName>
    </recommendedName>
</protein>
<evidence type="ECO:0000313" key="3">
    <source>
        <dbReference type="EMBL" id="GHK53677.1"/>
    </source>
</evidence>
<dbReference type="InterPro" id="IPR022001">
    <property type="entry name" value="DNA_pol3_tau_IV"/>
</dbReference>
<dbReference type="EMBL" id="BNFF01000001">
    <property type="protein sequence ID" value="GHK53677.1"/>
    <property type="molecule type" value="Genomic_DNA"/>
</dbReference>